<dbReference type="AlphaFoldDB" id="A0A2T0VZG0"/>
<dbReference type="EMBL" id="PVTP01000005">
    <property type="protein sequence ID" value="PRY77748.1"/>
    <property type="molecule type" value="Genomic_DNA"/>
</dbReference>
<protein>
    <submittedName>
        <fullName evidence="2">Capsular polysaccharide transport system permease protein</fullName>
    </submittedName>
</protein>
<feature type="transmembrane region" description="Helical" evidence="1">
    <location>
        <begin position="37"/>
        <end position="58"/>
    </location>
</feature>
<dbReference type="InterPro" id="IPR050445">
    <property type="entry name" value="Bact_polysacc_biosynth/exp"/>
</dbReference>
<keyword evidence="1" id="KW-1133">Transmembrane helix</keyword>
<organism evidence="2 3">
    <name type="scientific">Yoonia maritima</name>
    <dbReference type="NCBI Taxonomy" id="1435347"/>
    <lineage>
        <taxon>Bacteria</taxon>
        <taxon>Pseudomonadati</taxon>
        <taxon>Pseudomonadota</taxon>
        <taxon>Alphaproteobacteria</taxon>
        <taxon>Rhodobacterales</taxon>
        <taxon>Paracoccaceae</taxon>
        <taxon>Yoonia</taxon>
    </lineage>
</organism>
<dbReference type="Proteomes" id="UP000238007">
    <property type="component" value="Unassembled WGS sequence"/>
</dbReference>
<dbReference type="OrthoDB" id="7800844at2"/>
<keyword evidence="3" id="KW-1185">Reference proteome</keyword>
<evidence type="ECO:0000313" key="3">
    <source>
        <dbReference type="Proteomes" id="UP000238007"/>
    </source>
</evidence>
<proteinExistence type="predicted"/>
<keyword evidence="1" id="KW-0472">Membrane</keyword>
<gene>
    <name evidence="2" type="ORF">CLV80_105232</name>
</gene>
<feature type="transmembrane region" description="Helical" evidence="1">
    <location>
        <begin position="373"/>
        <end position="394"/>
    </location>
</feature>
<dbReference type="GO" id="GO:0004713">
    <property type="term" value="F:protein tyrosine kinase activity"/>
    <property type="evidence" value="ECO:0007669"/>
    <property type="project" value="TreeGrafter"/>
</dbReference>
<comment type="caution">
    <text evidence="2">The sequence shown here is derived from an EMBL/GenBank/DDBJ whole genome shotgun (WGS) entry which is preliminary data.</text>
</comment>
<dbReference type="PANTHER" id="PTHR32309">
    <property type="entry name" value="TYROSINE-PROTEIN KINASE"/>
    <property type="match status" value="1"/>
</dbReference>
<name>A0A2T0VZG0_9RHOB</name>
<reference evidence="2 3" key="1">
    <citation type="submission" date="2018-03" db="EMBL/GenBank/DDBJ databases">
        <title>Genomic Encyclopedia of Archaeal and Bacterial Type Strains, Phase II (KMG-II): from individual species to whole genera.</title>
        <authorList>
            <person name="Goeker M."/>
        </authorList>
    </citation>
    <scope>NUCLEOTIDE SEQUENCE [LARGE SCALE GENOMIC DNA]</scope>
    <source>
        <strain evidence="2 3">DSM 101533</strain>
    </source>
</reference>
<keyword evidence="1" id="KW-0812">Transmembrane</keyword>
<accession>A0A2T0VZG0</accession>
<dbReference type="RefSeq" id="WP_106357414.1">
    <property type="nucleotide sequence ID" value="NZ_PVTP01000005.1"/>
</dbReference>
<evidence type="ECO:0000313" key="2">
    <source>
        <dbReference type="EMBL" id="PRY77748.1"/>
    </source>
</evidence>
<sequence>MSDAPKVEAAQKVVSLTKTEAQKSSTVRLQRKRRNKLWLSFVLLVLIPITLATFYYTAIATDRYAARAGFSIRGIETGASLDGLGALTGLASAGSTTADTYIVLDYLESRRLLEDVDARLSLREVFSDPSIDFLTRLDPDAPIEDFVKYWNRRIRTQSDPTSGIIEFEVQSVTPEHAQQIGQVVLELTQSLVNELSASARQDALSFAREEVDLQEIRLRDSLDSIRDFRNSEQSVDPTASAALEIQLLSGLESRLIDINARLAAQRESLDENAPSLVALRRQAEALSEQIDTRRLEIGGALLDETGTSAVTEQLAAFETLDVERRLAEQSYASALNSLEQARRDADRQQRYLAVHVRPQTPEKSEYPRRVRNILLASFMFFAIWGIGTLLTYSVRDHLT</sequence>
<dbReference type="PANTHER" id="PTHR32309:SF13">
    <property type="entry name" value="FERRIC ENTEROBACTIN TRANSPORT PROTEIN FEPE"/>
    <property type="match status" value="1"/>
</dbReference>
<evidence type="ECO:0000256" key="1">
    <source>
        <dbReference type="SAM" id="Phobius"/>
    </source>
</evidence>
<dbReference type="GO" id="GO:0005886">
    <property type="term" value="C:plasma membrane"/>
    <property type="evidence" value="ECO:0007669"/>
    <property type="project" value="TreeGrafter"/>
</dbReference>